<dbReference type="GO" id="GO:0005739">
    <property type="term" value="C:mitochondrion"/>
    <property type="evidence" value="ECO:0007669"/>
    <property type="project" value="TreeGrafter"/>
</dbReference>
<gene>
    <name evidence="4" type="ORF">PISMIDRAFT_12558</name>
</gene>
<keyword evidence="2" id="KW-0456">Lyase</keyword>
<dbReference type="STRING" id="765257.A0A0C9ZMM8"/>
<dbReference type="OrthoDB" id="5973539at2759"/>
<dbReference type="InterPro" id="IPR003817">
    <property type="entry name" value="PS_Dcarbxylase"/>
</dbReference>
<reference evidence="5" key="2">
    <citation type="submission" date="2015-01" db="EMBL/GenBank/DDBJ databases">
        <title>Evolutionary Origins and Diversification of the Mycorrhizal Mutualists.</title>
        <authorList>
            <consortium name="DOE Joint Genome Institute"/>
            <consortium name="Mycorrhizal Genomics Consortium"/>
            <person name="Kohler A."/>
            <person name="Kuo A."/>
            <person name="Nagy L.G."/>
            <person name="Floudas D."/>
            <person name="Copeland A."/>
            <person name="Barry K.W."/>
            <person name="Cichocki N."/>
            <person name="Veneault-Fourrey C."/>
            <person name="LaButti K."/>
            <person name="Lindquist E.A."/>
            <person name="Lipzen A."/>
            <person name="Lundell T."/>
            <person name="Morin E."/>
            <person name="Murat C."/>
            <person name="Riley R."/>
            <person name="Ohm R."/>
            <person name="Sun H."/>
            <person name="Tunlid A."/>
            <person name="Henrissat B."/>
            <person name="Grigoriev I.V."/>
            <person name="Hibbett D.S."/>
            <person name="Martin F."/>
        </authorList>
    </citation>
    <scope>NUCLEOTIDE SEQUENCE [LARGE SCALE GENOMIC DNA]</scope>
    <source>
        <strain evidence="5">441</strain>
    </source>
</reference>
<dbReference type="GO" id="GO:0004609">
    <property type="term" value="F:phosphatidylserine decarboxylase activity"/>
    <property type="evidence" value="ECO:0007669"/>
    <property type="project" value="InterPro"/>
</dbReference>
<name>A0A0C9ZMM8_9AGAM</name>
<dbReference type="PANTHER" id="PTHR10067">
    <property type="entry name" value="PHOSPHATIDYLSERINE DECARBOXYLASE"/>
    <property type="match status" value="1"/>
</dbReference>
<evidence type="ECO:0000259" key="3">
    <source>
        <dbReference type="Pfam" id="PF12588"/>
    </source>
</evidence>
<dbReference type="Pfam" id="PF02666">
    <property type="entry name" value="PS_Dcarbxylase"/>
    <property type="match status" value="1"/>
</dbReference>
<feature type="domain" description="L-tryptophan decarboxylase PsiD-like" evidence="3">
    <location>
        <begin position="51"/>
        <end position="179"/>
    </location>
</feature>
<keyword evidence="5" id="KW-1185">Reference proteome</keyword>
<keyword evidence="1" id="KW-0210">Decarboxylase</keyword>
<dbReference type="AlphaFoldDB" id="A0A0C9ZMM8"/>
<evidence type="ECO:0000313" key="4">
    <source>
        <dbReference type="EMBL" id="KIK21048.1"/>
    </source>
</evidence>
<evidence type="ECO:0000313" key="5">
    <source>
        <dbReference type="Proteomes" id="UP000054018"/>
    </source>
</evidence>
<dbReference type="EMBL" id="KN833756">
    <property type="protein sequence ID" value="KIK21048.1"/>
    <property type="molecule type" value="Genomic_DNA"/>
</dbReference>
<organism evidence="4 5">
    <name type="scientific">Pisolithus microcarpus 441</name>
    <dbReference type="NCBI Taxonomy" id="765257"/>
    <lineage>
        <taxon>Eukaryota</taxon>
        <taxon>Fungi</taxon>
        <taxon>Dikarya</taxon>
        <taxon>Basidiomycota</taxon>
        <taxon>Agaricomycotina</taxon>
        <taxon>Agaricomycetes</taxon>
        <taxon>Agaricomycetidae</taxon>
        <taxon>Boletales</taxon>
        <taxon>Sclerodermatineae</taxon>
        <taxon>Pisolithaceae</taxon>
        <taxon>Pisolithus</taxon>
    </lineage>
</organism>
<accession>A0A0C9ZMM8</accession>
<evidence type="ECO:0000256" key="2">
    <source>
        <dbReference type="ARBA" id="ARBA00023239"/>
    </source>
</evidence>
<evidence type="ECO:0000256" key="1">
    <source>
        <dbReference type="ARBA" id="ARBA00022793"/>
    </source>
</evidence>
<sequence length="431" mass="48831">MSPSLYVPSHGRWVVNKPAVLDGWTYGQRTLPRAQQPRDKKAISNDRKLAPVIEEFQQLIEDDPELFMHFHRMFDEVQRQNSELNHVYSYKELMVALDRIITQAPRFGGASNLVMGVPMYAVLAPFCNTPSGYSVFTNPKVNAQLHKIFDVWTEFLVSPESCYVLSTNEQCWFSPMALDVMSQRLGTSFYDAWVCRDSDPNKHYGFTSWDDFFTRRFRPQMREVLDPDNPNLITAACEAYVHTIQSNVRALDKFWIKGHTYSLSHIFNHDPFTPLFVGGTVYQGILSSLDYHHWHSPVDGIVRKTCLIPGTYYAARLDSDPDPDVVSRSQDFVTAVAARALIFIESDNPVIGLMCFVAVGLGEVSTCEITVKEGDRLKKGDDLGSFHFGGSTHCLVFRPQTPLKPFPHVQPGTVQNVNSNIFYIEGGSEKN</sequence>
<protein>
    <recommendedName>
        <fullName evidence="3">L-tryptophan decarboxylase PsiD-like domain-containing protein</fullName>
    </recommendedName>
</protein>
<proteinExistence type="predicted"/>
<dbReference type="Pfam" id="PF12588">
    <property type="entry name" value="PSDC"/>
    <property type="match status" value="1"/>
</dbReference>
<dbReference type="PANTHER" id="PTHR10067:SF9">
    <property type="entry name" value="PHOSPHATIDYLSERINE DECARBOXYLASE FAMILY PROTEIN (AFU_ORTHOLOGUE AFUA_7G01730)"/>
    <property type="match status" value="1"/>
</dbReference>
<dbReference type="HOGENOM" id="CLU_033450_1_0_1"/>
<dbReference type="Proteomes" id="UP000054018">
    <property type="component" value="Unassembled WGS sequence"/>
</dbReference>
<dbReference type="GO" id="GO:0006646">
    <property type="term" value="P:phosphatidylethanolamine biosynthetic process"/>
    <property type="evidence" value="ECO:0007669"/>
    <property type="project" value="TreeGrafter"/>
</dbReference>
<reference evidence="4 5" key="1">
    <citation type="submission" date="2014-04" db="EMBL/GenBank/DDBJ databases">
        <authorList>
            <consortium name="DOE Joint Genome Institute"/>
            <person name="Kuo A."/>
            <person name="Kohler A."/>
            <person name="Costa M.D."/>
            <person name="Nagy L.G."/>
            <person name="Floudas D."/>
            <person name="Copeland A."/>
            <person name="Barry K.W."/>
            <person name="Cichocki N."/>
            <person name="Veneault-Fourrey C."/>
            <person name="LaButti K."/>
            <person name="Lindquist E.A."/>
            <person name="Lipzen A."/>
            <person name="Lundell T."/>
            <person name="Morin E."/>
            <person name="Murat C."/>
            <person name="Sun H."/>
            <person name="Tunlid A."/>
            <person name="Henrissat B."/>
            <person name="Grigoriev I.V."/>
            <person name="Hibbett D.S."/>
            <person name="Martin F."/>
            <person name="Nordberg H.P."/>
            <person name="Cantor M.N."/>
            <person name="Hua S.X."/>
        </authorList>
    </citation>
    <scope>NUCLEOTIDE SEQUENCE [LARGE SCALE GENOMIC DNA]</scope>
    <source>
        <strain evidence="4 5">441</strain>
    </source>
</reference>
<dbReference type="InterPro" id="IPR022237">
    <property type="entry name" value="PsiD-like"/>
</dbReference>